<organism evidence="2">
    <name type="scientific">Pseudoalteromonas sp. SD03</name>
    <dbReference type="NCBI Taxonomy" id="3231719"/>
    <lineage>
        <taxon>Bacteria</taxon>
        <taxon>Pseudomonadati</taxon>
        <taxon>Pseudomonadota</taxon>
        <taxon>Gammaproteobacteria</taxon>
        <taxon>Alteromonadales</taxon>
        <taxon>Pseudoalteromonadaceae</taxon>
        <taxon>Pseudoalteromonas</taxon>
    </lineage>
</organism>
<proteinExistence type="predicted"/>
<evidence type="ECO:0000256" key="1">
    <source>
        <dbReference type="ARBA" id="ARBA00023172"/>
    </source>
</evidence>
<dbReference type="RefSeq" id="WP_028834337.1">
    <property type="nucleotide sequence ID" value="NZ_CP162514.1"/>
</dbReference>
<dbReference type="GO" id="GO:0006310">
    <property type="term" value="P:DNA recombination"/>
    <property type="evidence" value="ECO:0007669"/>
    <property type="project" value="UniProtKB-KW"/>
</dbReference>
<dbReference type="InterPro" id="IPR013762">
    <property type="entry name" value="Integrase-like_cat_sf"/>
</dbReference>
<dbReference type="EMBL" id="CP162514">
    <property type="protein sequence ID" value="XDH88296.1"/>
    <property type="molecule type" value="Genomic_DNA"/>
</dbReference>
<protein>
    <submittedName>
        <fullName evidence="2">Site-specific integrase</fullName>
    </submittedName>
</protein>
<sequence>MQRFHDKKYNKHWIYLDDNNTPLILPCLYARYITQRGVYIELKVKKDRITNQIIHFFEEVETSFDGQYVRCNQLGLFLDWVCMQSLSGSQMSLTNHTALPSDVINGYINNYLIKTQGKSEAAVSKAVYSLKSYFNWLSYFFDNKYKNIFVFSSHRTLSRANNKQCLLVKYLLPATRELLYRRAGTLLEEIILRTGGDLGCRTKENQGFLLKDFTANQKKHSGLLSLFSELEKKADKHEFEYHLSSLYTKYGRSRTLYIPRFLLEKMQRYYSTERPITNSNNLFVSNANNYSKGCVLSSEYGSRTFHKVLLKVINSIDENPELYTGCQILERGAVYHHLRHSFGTDVFYELCRNSGKNFESITTESATYIETARRMGHKVDGYSSNQTTKLYIHSCGYKERLLKLVVNGEQ</sequence>
<dbReference type="GO" id="GO:0003677">
    <property type="term" value="F:DNA binding"/>
    <property type="evidence" value="ECO:0007669"/>
    <property type="project" value="InterPro"/>
</dbReference>
<dbReference type="InterPro" id="IPR011010">
    <property type="entry name" value="DNA_brk_join_enz"/>
</dbReference>
<dbReference type="Gene3D" id="1.10.443.10">
    <property type="entry name" value="Intergrase catalytic core"/>
    <property type="match status" value="1"/>
</dbReference>
<evidence type="ECO:0000313" key="2">
    <source>
        <dbReference type="EMBL" id="XDH88296.1"/>
    </source>
</evidence>
<gene>
    <name evidence="2" type="ORF">ABZP26_03685</name>
</gene>
<keyword evidence="1" id="KW-0233">DNA recombination</keyword>
<dbReference type="AlphaFoldDB" id="A0AB39AS68"/>
<dbReference type="SUPFAM" id="SSF56349">
    <property type="entry name" value="DNA breaking-rejoining enzymes"/>
    <property type="match status" value="1"/>
</dbReference>
<name>A0AB39AS68_9GAMM</name>
<accession>A0AB39AS68</accession>
<reference evidence="2" key="1">
    <citation type="submission" date="2024-07" db="EMBL/GenBank/DDBJ databases">
        <authorList>
            <person name="Jiang Y."/>
            <person name="Qin Q."/>
        </authorList>
    </citation>
    <scope>NUCLEOTIDE SEQUENCE</scope>
    <source>
        <strain evidence="2">SD03</strain>
    </source>
</reference>
<dbReference type="GO" id="GO:0015074">
    <property type="term" value="P:DNA integration"/>
    <property type="evidence" value="ECO:0007669"/>
    <property type="project" value="InterPro"/>
</dbReference>